<reference evidence="5" key="1">
    <citation type="journal article" date="2015" name="PLoS Genet.">
        <title>Genome Sequence and Transcriptome Analyses of Chrysochromulina tobin: Metabolic Tools for Enhanced Algal Fitness in the Prominent Order Prymnesiales (Haptophyceae).</title>
        <authorList>
            <person name="Hovde B.T."/>
            <person name="Deodato C.R."/>
            <person name="Hunsperger H.M."/>
            <person name="Ryken S.A."/>
            <person name="Yost W."/>
            <person name="Jha R.K."/>
            <person name="Patterson J."/>
            <person name="Monnat R.J. Jr."/>
            <person name="Barlow S.B."/>
            <person name="Starkenburg S.R."/>
            <person name="Cattolico R.A."/>
        </authorList>
    </citation>
    <scope>NUCLEOTIDE SEQUENCE</scope>
    <source>
        <strain evidence="5">CCMP291</strain>
    </source>
</reference>
<comment type="caution">
    <text evidence="4">The sequence shown here is derived from an EMBL/GenBank/DDBJ whole genome shotgun (WGS) entry which is preliminary data.</text>
</comment>
<dbReference type="PANTHER" id="PTHR24107">
    <property type="entry name" value="YNEIN REGULATORY COMPLEX SUBUNIT 5"/>
    <property type="match status" value="1"/>
</dbReference>
<evidence type="ECO:0000256" key="3">
    <source>
        <dbReference type="ARBA" id="ARBA00023212"/>
    </source>
</evidence>
<dbReference type="EMBL" id="JWZX01002799">
    <property type="protein sequence ID" value="KOO26799.1"/>
    <property type="molecule type" value="Genomic_DNA"/>
</dbReference>
<evidence type="ECO:0008006" key="6">
    <source>
        <dbReference type="Google" id="ProtNLM"/>
    </source>
</evidence>
<evidence type="ECO:0000313" key="5">
    <source>
        <dbReference type="Proteomes" id="UP000037460"/>
    </source>
</evidence>
<dbReference type="Proteomes" id="UP000037460">
    <property type="component" value="Unassembled WGS sequence"/>
</dbReference>
<gene>
    <name evidence="4" type="ORF">Ctob_001341</name>
</gene>
<dbReference type="InterPro" id="IPR027417">
    <property type="entry name" value="P-loop_NTPase"/>
</dbReference>
<dbReference type="SUPFAM" id="SSF52540">
    <property type="entry name" value="P-loop containing nucleoside triphosphate hydrolases"/>
    <property type="match status" value="1"/>
</dbReference>
<dbReference type="Gene3D" id="3.40.50.300">
    <property type="entry name" value="P-loop containing nucleotide triphosphate hydrolases"/>
    <property type="match status" value="1"/>
</dbReference>
<dbReference type="OrthoDB" id="188902at2759"/>
<dbReference type="InterPro" id="IPR001611">
    <property type="entry name" value="Leu-rich_rpt"/>
</dbReference>
<evidence type="ECO:0000313" key="4">
    <source>
        <dbReference type="EMBL" id="KOO26799.1"/>
    </source>
</evidence>
<keyword evidence="3" id="KW-0206">Cytoskeleton</keyword>
<feature type="non-terminal residue" evidence="4">
    <location>
        <position position="1"/>
    </location>
</feature>
<dbReference type="SUPFAM" id="SSF52047">
    <property type="entry name" value="RNI-like"/>
    <property type="match status" value="2"/>
</dbReference>
<comment type="subcellular location">
    <subcellularLocation>
        <location evidence="1">Cytoplasm</location>
        <location evidence="1">Cytoskeleton</location>
    </subcellularLocation>
</comment>
<dbReference type="PANTHER" id="PTHR24107:SF2">
    <property type="entry name" value="NLR FAMILY CARD DOMAIN CONTAINING 3"/>
    <property type="match status" value="1"/>
</dbReference>
<accession>A0A0M0JJN8</accession>
<dbReference type="InterPro" id="IPR052410">
    <property type="entry name" value="DRC5"/>
</dbReference>
<dbReference type="InterPro" id="IPR032675">
    <property type="entry name" value="LRR_dom_sf"/>
</dbReference>
<sequence length="1674" mass="178519">ADIKAAYEGASAQERSVFLVDVGEQHKRKLVSLGLDVPEAAPGTPLPPKLRQALTELDTILIQVLLQGAIRLLSVKWLLMQPANFKMPNRQALEEIERSGVSPSPLLSCEEAAALVERGDRSIGALTYGWLSPGDPDPDGSRVRVLRRALMGMVIRIEALFWDFGSLYQAPRTPEQAASFKLALEGGAMNQLYASILATTVLQIEEIPPRPAEFDGVVCLFKLSANLDENKVRAALIRFGTIESCHLNHSPPIVRFASHTSAVAAKDAGAWPGLCEGLDTLYNETPYFSRGWCCCEDSLSRELMKRLTAYPALQVHLDQLQPKVFALSSDADATPVEVEAGELNVAADIERIQNSKFTSKGDHPVVVVGLYTKYVHDTVGALTNTLGSLQMLASGSATAAPAEPLPQVDAPAASPLRVAEGQPLLLLSWQGNSAGDGPRFGVVDATGGRVAAAVMGGDDAELAYDRCSQAVLPWRPPAAGWDAAFVGDARALRDLAEPARRLADDARLMESESALRAVGERAREIADGAARCQSIAHAAREAGGAVQSCVDAAATLFKAQQGDPTQLQAALGMVRAAVERLTSQLQPVALEAALIAALRSSGASGARRYAAGQPLTVRTAGGWRDADVATAGGDGLCHGLTFLEGSSGEPPATLALHPWNHAPRELPQVAFKAMHEWWTRELRKQHTQIFDALSGNRLDALQQCVAIEVMGDADLDGLRGVHGLSDWLHSLHAVRRRGEAITAPGAALLTAPPAAGKTTLISQAVVLALNCAELVPIVIKVQLLQAKLHDAPDAFASHWNWIDAYFCLTERPEVYRMLRQAMMARRALLLLDGLDEAGAKRAEIEQHIVEVLAPQGHVILCTSRPAGVDEARFSGFRLLKLAPLTEAQQEQALLQRLGNAADVRQLMTFVERMPTSTDLAATTMQHRVTANPLMLSMVASVFEIRKGLGMPKTVVELYASASDAMLARGGGVTAEVRTLLEVVFFEAHVAQARVITDVQLLRAALGAFAPPGMLTDLDAKVAKTSKVSNLFKTFKGRPEEGHYVELLDGERKGQHGVIVKDDKTDYKVKLADGATEWLSPKQLASSGLDEAACRAQMARADAERLHALGGAVQALRDDERAAVAQVRERVGQDRLPLLSLLQVEPLQMQSAHLSFQEFFAAQAICSGKYRLPKGSPPPWQWPAFWANAVTLGSEMGDAFGKGLKQTARLGDELDLSKKLVGGDRPTMVAAVAQLMRVLASLSLRENKLTDGEGVKIVEALQANTTLTQLSLNGNKLGDASGCALAVALQAKNTTLRQLDLGGNEIGAESGKGMVEALKTNTTFRTVTSDGAVLSIAELTLLKNRFDVESATMLANIGAERGIMLSGMKRDQTEADFSSKGLQPADAILIGSDLQFMAVLKNCNLLQNSLDVESATMLAKIGAERGIMLSGMKRDQTEADFSKKGLKKGLQPADAILIRSDLQFMAVLTCLVLEHNNIGDEGAKAIAEALKVNAVMTTLNLRVNNIGVEGAKAIAEALKVNAVLTTLHLDANNIGAVGAKAIAEALKVNAVLTELRLYHNNIGNDGAKAIAEALKVNAVLTSLDLAGSPFTSASSGIGDDGAKAIAEALKVNAVVTKLWLNNNKIGDDGAKAIAEALKVNAVLTMLWLGSTNLGDAGKTAVQDAVKGRNGFRLYL</sequence>
<dbReference type="SMART" id="SM00368">
    <property type="entry name" value="LRR_RI"/>
    <property type="match status" value="10"/>
</dbReference>
<dbReference type="Gene3D" id="3.80.10.10">
    <property type="entry name" value="Ribonuclease Inhibitor"/>
    <property type="match status" value="4"/>
</dbReference>
<evidence type="ECO:0000256" key="1">
    <source>
        <dbReference type="ARBA" id="ARBA00004245"/>
    </source>
</evidence>
<dbReference type="Pfam" id="PF13516">
    <property type="entry name" value="LRR_6"/>
    <property type="match status" value="7"/>
</dbReference>
<keyword evidence="2" id="KW-0963">Cytoplasm</keyword>
<organism evidence="4 5">
    <name type="scientific">Chrysochromulina tobinii</name>
    <dbReference type="NCBI Taxonomy" id="1460289"/>
    <lineage>
        <taxon>Eukaryota</taxon>
        <taxon>Haptista</taxon>
        <taxon>Haptophyta</taxon>
        <taxon>Prymnesiophyceae</taxon>
        <taxon>Prymnesiales</taxon>
        <taxon>Chrysochromulinaceae</taxon>
        <taxon>Chrysochromulina</taxon>
    </lineage>
</organism>
<name>A0A0M0JJN8_9EUKA</name>
<proteinExistence type="predicted"/>
<evidence type="ECO:0000256" key="2">
    <source>
        <dbReference type="ARBA" id="ARBA00022490"/>
    </source>
</evidence>
<protein>
    <recommendedName>
        <fullName evidence="6">Protein nlrc3</fullName>
    </recommendedName>
</protein>
<dbReference type="GO" id="GO:0005856">
    <property type="term" value="C:cytoskeleton"/>
    <property type="evidence" value="ECO:0007669"/>
    <property type="project" value="UniProtKB-SubCell"/>
</dbReference>
<keyword evidence="5" id="KW-1185">Reference proteome</keyword>